<proteinExistence type="predicted"/>
<organism evidence="1 2">
    <name type="scientific">Cinara cedri</name>
    <dbReference type="NCBI Taxonomy" id="506608"/>
    <lineage>
        <taxon>Eukaryota</taxon>
        <taxon>Metazoa</taxon>
        <taxon>Ecdysozoa</taxon>
        <taxon>Arthropoda</taxon>
        <taxon>Hexapoda</taxon>
        <taxon>Insecta</taxon>
        <taxon>Pterygota</taxon>
        <taxon>Neoptera</taxon>
        <taxon>Paraneoptera</taxon>
        <taxon>Hemiptera</taxon>
        <taxon>Sternorrhyncha</taxon>
        <taxon>Aphidomorpha</taxon>
        <taxon>Aphidoidea</taxon>
        <taxon>Aphididae</taxon>
        <taxon>Lachninae</taxon>
        <taxon>Cinara</taxon>
    </lineage>
</organism>
<evidence type="ECO:0000313" key="1">
    <source>
        <dbReference type="EMBL" id="VVC28304.1"/>
    </source>
</evidence>
<reference evidence="1 2" key="1">
    <citation type="submission" date="2019-08" db="EMBL/GenBank/DDBJ databases">
        <authorList>
            <person name="Alioto T."/>
            <person name="Alioto T."/>
            <person name="Gomez Garrido J."/>
        </authorList>
    </citation>
    <scope>NUCLEOTIDE SEQUENCE [LARGE SCALE GENOMIC DNA]</scope>
</reference>
<gene>
    <name evidence="1" type="ORF">CINCED_3A008242</name>
</gene>
<protein>
    <submittedName>
        <fullName evidence="1">Uncharacterized protein</fullName>
    </submittedName>
</protein>
<dbReference type="EMBL" id="CABPRJ010000479">
    <property type="protein sequence ID" value="VVC28304.1"/>
    <property type="molecule type" value="Genomic_DNA"/>
</dbReference>
<keyword evidence="2" id="KW-1185">Reference proteome</keyword>
<evidence type="ECO:0000313" key="2">
    <source>
        <dbReference type="Proteomes" id="UP000325440"/>
    </source>
</evidence>
<accession>A0A5E4M7Z5</accession>
<dbReference type="Proteomes" id="UP000325440">
    <property type="component" value="Unassembled WGS sequence"/>
</dbReference>
<dbReference type="AlphaFoldDB" id="A0A5E4M7Z5"/>
<sequence length="113" mass="13343">MAIDSISKQFFQETINKEERLCNIILLNLFESDKNNDKLRTKDLLAVMKSKIERFLLYRLGKPTGLQVDKPRPIKIKLRDQYDVLYLLRSQKQLQPSSTWKGIRLSSDRTVMQ</sequence>
<name>A0A5E4M7Z5_9HEMI</name>